<keyword evidence="1" id="KW-0479">Metal-binding</keyword>
<evidence type="ECO:0000256" key="3">
    <source>
        <dbReference type="ARBA" id="ARBA00023014"/>
    </source>
</evidence>
<dbReference type="Gene3D" id="3.80.30.30">
    <property type="match status" value="1"/>
</dbReference>
<dbReference type="GO" id="GO:0051536">
    <property type="term" value="F:iron-sulfur cluster binding"/>
    <property type="evidence" value="ECO:0007669"/>
    <property type="project" value="UniProtKB-KW"/>
</dbReference>
<evidence type="ECO:0000256" key="2">
    <source>
        <dbReference type="ARBA" id="ARBA00023004"/>
    </source>
</evidence>
<organism evidence="4">
    <name type="scientific">marine sediment metagenome</name>
    <dbReference type="NCBI Taxonomy" id="412755"/>
    <lineage>
        <taxon>unclassified sequences</taxon>
        <taxon>metagenomes</taxon>
        <taxon>ecological metagenomes</taxon>
    </lineage>
</organism>
<dbReference type="InterPro" id="IPR040086">
    <property type="entry name" value="MJ0683-like"/>
</dbReference>
<evidence type="ECO:0008006" key="5">
    <source>
        <dbReference type="Google" id="ProtNLM"/>
    </source>
</evidence>
<protein>
    <recommendedName>
        <fullName evidence="5">Radical SAM core domain-containing protein</fullName>
    </recommendedName>
</protein>
<dbReference type="EMBL" id="BARS01035691">
    <property type="protein sequence ID" value="GAG21422.1"/>
    <property type="molecule type" value="Genomic_DNA"/>
</dbReference>
<dbReference type="SUPFAM" id="SSF102114">
    <property type="entry name" value="Radical SAM enzymes"/>
    <property type="match status" value="1"/>
</dbReference>
<dbReference type="InterPro" id="IPR058240">
    <property type="entry name" value="rSAM_sf"/>
</dbReference>
<name>X0WE23_9ZZZZ</name>
<keyword evidence="2" id="KW-0408">Iron</keyword>
<sequence length="258" mass="29074">MAKMMVSGAGYITSFTEPFHPLEDTYHITQRLSQAFVDEGLPLLYCTRKLPPDWAVDALLENPYSYIQWSVNTINPADCKRMSPGTADLQDILDWVEFLTGEGVYTSFQCNPVHPGITSLSELIGLVNVAADAGLDHIIFKFVEQVSNNRKVIVERLRQRKFPSKKVDTFDALFNQVIGGVYTVQQDVRIEWLSVLLEETRAAGVSMSLCYEYYDNGKAGANLAPWFTTADQCHGRGVPVYYRPEPGAPFQPFPCYRK</sequence>
<comment type="caution">
    <text evidence="4">The sequence shown here is derived from an EMBL/GenBank/DDBJ whole genome shotgun (WGS) entry which is preliminary data.</text>
</comment>
<feature type="non-terminal residue" evidence="4">
    <location>
        <position position="258"/>
    </location>
</feature>
<keyword evidence="3" id="KW-0411">Iron-sulfur</keyword>
<gene>
    <name evidence="4" type="ORF">S01H1_54962</name>
</gene>
<reference evidence="4" key="1">
    <citation type="journal article" date="2014" name="Front. Microbiol.">
        <title>High frequency of phylogenetically diverse reductive dehalogenase-homologous genes in deep subseafloor sedimentary metagenomes.</title>
        <authorList>
            <person name="Kawai M."/>
            <person name="Futagami T."/>
            <person name="Toyoda A."/>
            <person name="Takaki Y."/>
            <person name="Nishi S."/>
            <person name="Hori S."/>
            <person name="Arai W."/>
            <person name="Tsubouchi T."/>
            <person name="Morono Y."/>
            <person name="Uchiyama I."/>
            <person name="Ito T."/>
            <person name="Fujiyama A."/>
            <person name="Inagaki F."/>
            <person name="Takami H."/>
        </authorList>
    </citation>
    <scope>NUCLEOTIDE SEQUENCE</scope>
    <source>
        <strain evidence="4">Expedition CK06-06</strain>
    </source>
</reference>
<proteinExistence type="predicted"/>
<accession>X0WE23</accession>
<dbReference type="PANTHER" id="PTHR43432">
    <property type="entry name" value="SLR0285 PROTEIN"/>
    <property type="match status" value="1"/>
</dbReference>
<dbReference type="PANTHER" id="PTHR43432:SF3">
    <property type="entry name" value="SLR0285 PROTEIN"/>
    <property type="match status" value="1"/>
</dbReference>
<dbReference type="AlphaFoldDB" id="X0WE23"/>
<evidence type="ECO:0000313" key="4">
    <source>
        <dbReference type="EMBL" id="GAG21422.1"/>
    </source>
</evidence>
<evidence type="ECO:0000256" key="1">
    <source>
        <dbReference type="ARBA" id="ARBA00022723"/>
    </source>
</evidence>
<dbReference type="GO" id="GO:0046872">
    <property type="term" value="F:metal ion binding"/>
    <property type="evidence" value="ECO:0007669"/>
    <property type="project" value="UniProtKB-KW"/>
</dbReference>